<gene>
    <name evidence="2" type="ORF">GCM10023203_34200</name>
</gene>
<comment type="caution">
    <text evidence="2">The sequence shown here is derived from an EMBL/GenBank/DDBJ whole genome shotgun (WGS) entry which is preliminary data.</text>
</comment>
<name>A0ABP9EKV1_9PSEU</name>
<keyword evidence="3" id="KW-1185">Reference proteome</keyword>
<evidence type="ECO:0000313" key="3">
    <source>
        <dbReference type="Proteomes" id="UP001500457"/>
    </source>
</evidence>
<dbReference type="SUPFAM" id="SSF52402">
    <property type="entry name" value="Adenine nucleotide alpha hydrolases-like"/>
    <property type="match status" value="1"/>
</dbReference>
<dbReference type="Proteomes" id="UP001500457">
    <property type="component" value="Unassembled WGS sequence"/>
</dbReference>
<protein>
    <recommendedName>
        <fullName evidence="1">UspA domain-containing protein</fullName>
    </recommendedName>
</protein>
<sequence length="154" mass="15774">MSGDVVCGVNGSTSSRRALLEAVRRASATGDRVTVVTAYDAVGYFWGALASLPGGNLLPVPHRSEVQAAEEATLRAFVGEVLGDRPPPVPVAVRAVAGRPVDVLVRESAGAAQLIVGHGTDRGRLTSVAAGCARRVRCPVVVVGTSPSAPEPVR</sequence>
<accession>A0ABP9EKV1</accession>
<dbReference type="Gene3D" id="3.40.50.620">
    <property type="entry name" value="HUPs"/>
    <property type="match status" value="1"/>
</dbReference>
<dbReference type="InterPro" id="IPR006016">
    <property type="entry name" value="UspA"/>
</dbReference>
<dbReference type="InterPro" id="IPR014729">
    <property type="entry name" value="Rossmann-like_a/b/a_fold"/>
</dbReference>
<organism evidence="2 3">
    <name type="scientific">Actinomycetospora straminea</name>
    <dbReference type="NCBI Taxonomy" id="663607"/>
    <lineage>
        <taxon>Bacteria</taxon>
        <taxon>Bacillati</taxon>
        <taxon>Actinomycetota</taxon>
        <taxon>Actinomycetes</taxon>
        <taxon>Pseudonocardiales</taxon>
        <taxon>Pseudonocardiaceae</taxon>
        <taxon>Actinomycetospora</taxon>
    </lineage>
</organism>
<dbReference type="RefSeq" id="WP_274231729.1">
    <property type="nucleotide sequence ID" value="NZ_BAABHQ010000009.1"/>
</dbReference>
<evidence type="ECO:0000313" key="2">
    <source>
        <dbReference type="EMBL" id="GAA4880399.1"/>
    </source>
</evidence>
<dbReference type="EMBL" id="BAABHQ010000009">
    <property type="protein sequence ID" value="GAA4880399.1"/>
    <property type="molecule type" value="Genomic_DNA"/>
</dbReference>
<reference evidence="3" key="1">
    <citation type="journal article" date="2019" name="Int. J. Syst. Evol. Microbiol.">
        <title>The Global Catalogue of Microorganisms (GCM) 10K type strain sequencing project: providing services to taxonomists for standard genome sequencing and annotation.</title>
        <authorList>
            <consortium name="The Broad Institute Genomics Platform"/>
            <consortium name="The Broad Institute Genome Sequencing Center for Infectious Disease"/>
            <person name="Wu L."/>
            <person name="Ma J."/>
        </authorList>
    </citation>
    <scope>NUCLEOTIDE SEQUENCE [LARGE SCALE GENOMIC DNA]</scope>
    <source>
        <strain evidence="3">JCM 17983</strain>
    </source>
</reference>
<dbReference type="Pfam" id="PF00582">
    <property type="entry name" value="Usp"/>
    <property type="match status" value="1"/>
</dbReference>
<proteinExistence type="predicted"/>
<evidence type="ECO:0000259" key="1">
    <source>
        <dbReference type="Pfam" id="PF00582"/>
    </source>
</evidence>
<feature type="domain" description="UspA" evidence="1">
    <location>
        <begin position="3"/>
        <end position="143"/>
    </location>
</feature>